<keyword evidence="2" id="KW-0812">Transmembrane</keyword>
<evidence type="ECO:0000256" key="1">
    <source>
        <dbReference type="SAM" id="MobiDB-lite"/>
    </source>
</evidence>
<comment type="caution">
    <text evidence="3">The sequence shown here is derived from an EMBL/GenBank/DDBJ whole genome shotgun (WGS) entry which is preliminary data.</text>
</comment>
<organism evidence="3 4">
    <name type="scientific">Canavalia gladiata</name>
    <name type="common">Sword bean</name>
    <name type="synonym">Dolichos gladiatus</name>
    <dbReference type="NCBI Taxonomy" id="3824"/>
    <lineage>
        <taxon>Eukaryota</taxon>
        <taxon>Viridiplantae</taxon>
        <taxon>Streptophyta</taxon>
        <taxon>Embryophyta</taxon>
        <taxon>Tracheophyta</taxon>
        <taxon>Spermatophyta</taxon>
        <taxon>Magnoliopsida</taxon>
        <taxon>eudicotyledons</taxon>
        <taxon>Gunneridae</taxon>
        <taxon>Pentapetalae</taxon>
        <taxon>rosids</taxon>
        <taxon>fabids</taxon>
        <taxon>Fabales</taxon>
        <taxon>Fabaceae</taxon>
        <taxon>Papilionoideae</taxon>
        <taxon>50 kb inversion clade</taxon>
        <taxon>NPAAA clade</taxon>
        <taxon>indigoferoid/millettioid clade</taxon>
        <taxon>Phaseoleae</taxon>
        <taxon>Canavalia</taxon>
    </lineage>
</organism>
<protein>
    <submittedName>
        <fullName evidence="3">Uncharacterized protein</fullName>
    </submittedName>
</protein>
<dbReference type="Proteomes" id="UP001367508">
    <property type="component" value="Unassembled WGS sequence"/>
</dbReference>
<keyword evidence="2" id="KW-0472">Membrane</keyword>
<evidence type="ECO:0000313" key="3">
    <source>
        <dbReference type="EMBL" id="KAK7323515.1"/>
    </source>
</evidence>
<keyword evidence="2" id="KW-1133">Transmembrane helix</keyword>
<sequence>MIIVVWRRGKGQQVMGSVTSSHHWRTKANEGKRRGRMVTSRKSRKEEEEEKVLLLFIEVLFSANRIPFPFSIYISSTFYRSFSVMTELRGFP</sequence>
<feature type="transmembrane region" description="Helical" evidence="2">
    <location>
        <begin position="52"/>
        <end position="74"/>
    </location>
</feature>
<evidence type="ECO:0000313" key="4">
    <source>
        <dbReference type="Proteomes" id="UP001367508"/>
    </source>
</evidence>
<feature type="compositionally biased region" description="Basic residues" evidence="1">
    <location>
        <begin position="33"/>
        <end position="43"/>
    </location>
</feature>
<reference evidence="3 4" key="1">
    <citation type="submission" date="2024-01" db="EMBL/GenBank/DDBJ databases">
        <title>The genomes of 5 underutilized Papilionoideae crops provide insights into root nodulation and disease resistanc.</title>
        <authorList>
            <person name="Jiang F."/>
        </authorList>
    </citation>
    <scope>NUCLEOTIDE SEQUENCE [LARGE SCALE GENOMIC DNA]</scope>
    <source>
        <strain evidence="3">LVBAO_FW01</strain>
        <tissue evidence="3">Leaves</tissue>
    </source>
</reference>
<dbReference type="AlphaFoldDB" id="A0AAN9KTC1"/>
<proteinExistence type="predicted"/>
<name>A0AAN9KTC1_CANGL</name>
<accession>A0AAN9KTC1</accession>
<gene>
    <name evidence="3" type="ORF">VNO77_26992</name>
</gene>
<feature type="region of interest" description="Disordered" evidence="1">
    <location>
        <begin position="17"/>
        <end position="45"/>
    </location>
</feature>
<evidence type="ECO:0000256" key="2">
    <source>
        <dbReference type="SAM" id="Phobius"/>
    </source>
</evidence>
<keyword evidence="4" id="KW-1185">Reference proteome</keyword>
<dbReference type="EMBL" id="JAYMYQ010000006">
    <property type="protein sequence ID" value="KAK7323515.1"/>
    <property type="molecule type" value="Genomic_DNA"/>
</dbReference>